<accession>A0ABV4X2X3</accession>
<dbReference type="Pfam" id="PF00072">
    <property type="entry name" value="Response_reg"/>
    <property type="match status" value="1"/>
</dbReference>
<reference evidence="5 6" key="1">
    <citation type="submission" date="2024-09" db="EMBL/GenBank/DDBJ databases">
        <title>Floridaenema gen nov. (Aerosakkonemataceae, Aerosakkonematales ord. nov., Cyanobacteria) from benthic tropical and subtropical fresh waters, with the description of four new species.</title>
        <authorList>
            <person name="Moretto J.A."/>
            <person name="Berthold D.E."/>
            <person name="Lefler F.W."/>
            <person name="Huang I.-S."/>
            <person name="Laughinghouse H. IV."/>
        </authorList>
    </citation>
    <scope>NUCLEOTIDE SEQUENCE [LARGE SCALE GENOMIC DNA]</scope>
    <source>
        <strain evidence="5 6">BLCC-F46</strain>
    </source>
</reference>
<sequence>MTRILIIEDNYSSSLEFGTNIARILDMEGFKITLISNIAVGLNLAVNLEFDLIIFELNFYSLKAEDILKRIKSSLKNLQASSLLITANYEFEAISLIKELGISDYLIAPFTKRDLLATVTNCFLEHQII</sequence>
<gene>
    <name evidence="5" type="ORF">ACE1CC_09610</name>
</gene>
<name>A0ABV4X2X3_9CYAN</name>
<evidence type="ECO:0000256" key="3">
    <source>
        <dbReference type="PROSITE-ProRule" id="PRU00169"/>
    </source>
</evidence>
<dbReference type="PANTHER" id="PTHR44591:SF14">
    <property type="entry name" value="PROTEIN PILG"/>
    <property type="match status" value="1"/>
</dbReference>
<dbReference type="Proteomes" id="UP001576774">
    <property type="component" value="Unassembled WGS sequence"/>
</dbReference>
<dbReference type="PANTHER" id="PTHR44591">
    <property type="entry name" value="STRESS RESPONSE REGULATOR PROTEIN 1"/>
    <property type="match status" value="1"/>
</dbReference>
<evidence type="ECO:0000313" key="6">
    <source>
        <dbReference type="Proteomes" id="UP001576774"/>
    </source>
</evidence>
<keyword evidence="1" id="KW-0597">Phosphoprotein</keyword>
<dbReference type="Gene3D" id="3.40.50.2300">
    <property type="match status" value="1"/>
</dbReference>
<dbReference type="InterPro" id="IPR011006">
    <property type="entry name" value="CheY-like_superfamily"/>
</dbReference>
<keyword evidence="2" id="KW-0902">Two-component regulatory system</keyword>
<dbReference type="InterPro" id="IPR001789">
    <property type="entry name" value="Sig_transdc_resp-reg_receiver"/>
</dbReference>
<proteinExistence type="predicted"/>
<comment type="caution">
    <text evidence="3">Lacks conserved residue(s) required for the propagation of feature annotation.</text>
</comment>
<evidence type="ECO:0000256" key="1">
    <source>
        <dbReference type="ARBA" id="ARBA00022553"/>
    </source>
</evidence>
<dbReference type="InterPro" id="IPR050595">
    <property type="entry name" value="Bact_response_regulator"/>
</dbReference>
<evidence type="ECO:0000313" key="5">
    <source>
        <dbReference type="EMBL" id="MFB2877132.1"/>
    </source>
</evidence>
<protein>
    <submittedName>
        <fullName evidence="5">Response regulator</fullName>
    </submittedName>
</protein>
<dbReference type="PROSITE" id="PS50110">
    <property type="entry name" value="RESPONSE_REGULATORY"/>
    <property type="match status" value="1"/>
</dbReference>
<comment type="caution">
    <text evidence="5">The sequence shown here is derived from an EMBL/GenBank/DDBJ whole genome shotgun (WGS) entry which is preliminary data.</text>
</comment>
<dbReference type="RefSeq" id="WP_413270243.1">
    <property type="nucleotide sequence ID" value="NZ_JBHFNQ010000073.1"/>
</dbReference>
<dbReference type="SUPFAM" id="SSF52172">
    <property type="entry name" value="CheY-like"/>
    <property type="match status" value="1"/>
</dbReference>
<organism evidence="5 6">
    <name type="scientific">Floridaenema aerugineum BLCC-F46</name>
    <dbReference type="NCBI Taxonomy" id="3153654"/>
    <lineage>
        <taxon>Bacteria</taxon>
        <taxon>Bacillati</taxon>
        <taxon>Cyanobacteriota</taxon>
        <taxon>Cyanophyceae</taxon>
        <taxon>Oscillatoriophycideae</taxon>
        <taxon>Aerosakkonematales</taxon>
        <taxon>Aerosakkonemataceae</taxon>
        <taxon>Floridanema</taxon>
        <taxon>Floridanema aerugineum</taxon>
    </lineage>
</organism>
<evidence type="ECO:0000256" key="2">
    <source>
        <dbReference type="ARBA" id="ARBA00023012"/>
    </source>
</evidence>
<evidence type="ECO:0000259" key="4">
    <source>
        <dbReference type="PROSITE" id="PS50110"/>
    </source>
</evidence>
<feature type="domain" description="Response regulatory" evidence="4">
    <location>
        <begin position="3"/>
        <end position="123"/>
    </location>
</feature>
<dbReference type="EMBL" id="JBHFNQ010000073">
    <property type="protein sequence ID" value="MFB2877132.1"/>
    <property type="molecule type" value="Genomic_DNA"/>
</dbReference>
<keyword evidence="6" id="KW-1185">Reference proteome</keyword>
<dbReference type="SMART" id="SM00448">
    <property type="entry name" value="REC"/>
    <property type="match status" value="1"/>
</dbReference>